<dbReference type="GO" id="GO:0032259">
    <property type="term" value="P:methylation"/>
    <property type="evidence" value="ECO:0007669"/>
    <property type="project" value="UniProtKB-KW"/>
</dbReference>
<dbReference type="SUPFAM" id="SSF52172">
    <property type="entry name" value="CheY-like"/>
    <property type="match status" value="2"/>
</dbReference>
<dbReference type="InterPro" id="IPR001789">
    <property type="entry name" value="Sig_transdc_resp-reg_receiver"/>
</dbReference>
<feature type="modified residue" description="4-aspartylphosphate" evidence="2">
    <location>
        <position position="307"/>
    </location>
</feature>
<keyword evidence="4" id="KW-0808">Transferase</keyword>
<dbReference type="CDD" id="cd00156">
    <property type="entry name" value="REC"/>
    <property type="match status" value="1"/>
</dbReference>
<evidence type="ECO:0000256" key="1">
    <source>
        <dbReference type="ARBA" id="ARBA00022553"/>
    </source>
</evidence>
<dbReference type="PANTHER" id="PTHR44591:SF3">
    <property type="entry name" value="RESPONSE REGULATORY DOMAIN-CONTAINING PROTEIN"/>
    <property type="match status" value="1"/>
</dbReference>
<name>A0A7U8GT75_NEPCE</name>
<evidence type="ECO:0000256" key="2">
    <source>
        <dbReference type="PROSITE-ProRule" id="PRU00169"/>
    </source>
</evidence>
<dbReference type="Proteomes" id="UP000002171">
    <property type="component" value="Unassembled WGS sequence"/>
</dbReference>
<dbReference type="GO" id="GO:0016301">
    <property type="term" value="F:kinase activity"/>
    <property type="evidence" value="ECO:0007669"/>
    <property type="project" value="UniProtKB-KW"/>
</dbReference>
<keyword evidence="5" id="KW-1185">Reference proteome</keyword>
<dbReference type="Pfam" id="PF00072">
    <property type="entry name" value="Response_reg"/>
    <property type="match status" value="1"/>
</dbReference>
<gene>
    <name evidence="4" type="ORF">MED92_02868</name>
</gene>
<evidence type="ECO:0000313" key="5">
    <source>
        <dbReference type="Proteomes" id="UP000002171"/>
    </source>
</evidence>
<dbReference type="InterPro" id="IPR050595">
    <property type="entry name" value="Bact_response_regulator"/>
</dbReference>
<comment type="caution">
    <text evidence="4">The sequence shown here is derived from an EMBL/GenBank/DDBJ whole genome shotgun (WGS) entry which is preliminary data.</text>
</comment>
<organism evidence="4 5">
    <name type="scientific">Neptuniibacter caesariensis</name>
    <dbReference type="NCBI Taxonomy" id="207954"/>
    <lineage>
        <taxon>Bacteria</taxon>
        <taxon>Pseudomonadati</taxon>
        <taxon>Pseudomonadota</taxon>
        <taxon>Gammaproteobacteria</taxon>
        <taxon>Oceanospirillales</taxon>
        <taxon>Oceanospirillaceae</taxon>
        <taxon>Neptuniibacter</taxon>
    </lineage>
</organism>
<dbReference type="GO" id="GO:0008168">
    <property type="term" value="F:methyltransferase activity"/>
    <property type="evidence" value="ECO:0007669"/>
    <property type="project" value="UniProtKB-KW"/>
</dbReference>
<dbReference type="RefSeq" id="WP_007022590.1">
    <property type="nucleotide sequence ID" value="NZ_CH724127.1"/>
</dbReference>
<dbReference type="OrthoDB" id="9802426at2"/>
<dbReference type="AlphaFoldDB" id="A0A7U8GT75"/>
<dbReference type="PROSITE" id="PS50110">
    <property type="entry name" value="RESPONSE_REGULATORY"/>
    <property type="match status" value="1"/>
</dbReference>
<dbReference type="Gene3D" id="3.40.50.2300">
    <property type="match status" value="2"/>
</dbReference>
<dbReference type="InterPro" id="IPR011006">
    <property type="entry name" value="CheY-like_superfamily"/>
</dbReference>
<dbReference type="GO" id="GO:0000160">
    <property type="term" value="P:phosphorelay signal transduction system"/>
    <property type="evidence" value="ECO:0007669"/>
    <property type="project" value="InterPro"/>
</dbReference>
<accession>A0A7U8GT75</accession>
<keyword evidence="4" id="KW-0489">Methyltransferase</keyword>
<proteinExistence type="predicted"/>
<dbReference type="PANTHER" id="PTHR44591">
    <property type="entry name" value="STRESS RESPONSE REGULATOR PROTEIN 1"/>
    <property type="match status" value="1"/>
</dbReference>
<sequence length="381" mass="43646">MGIENRFSVLLVVKHKDDLESLCNMVKRHFPHFFIAFSEEEALSVITEQKIDVLLMGLNTIQENEIFYLHLLSAKKSVDKILFRKIVFCSREDLKEAFSICNKDVFDDYFIVRPLYDPYHLLLRLRFIRRTQQMTNTLPADAFSVESLCEYLDQIVSCDGDIKDLNAENYEKLMSLMSFSMEQMREKVIKDSGVAESHHSGLRSAFDNHAQGHIQQVGEHQRAANQQVEERSQAIADVASVKKERILEDSDVVFDDSNILLLEDEATERDKIKAILDSGGYKAQVSGCATHTMKLLNSWKPDVVLMDLTLPDMSALFVIDQIRQDPDMEKTRIMVLAKPGDNANVQEAMRMGVHEVMLKPVDRDMLLYKMGHNLQALKANQ</sequence>
<reference evidence="4 5" key="1">
    <citation type="submission" date="2006-02" db="EMBL/GenBank/DDBJ databases">
        <authorList>
            <person name="Pinhassi J."/>
            <person name="Pedros-Alio C."/>
            <person name="Ferriera S."/>
            <person name="Johnson J."/>
            <person name="Kravitz S."/>
            <person name="Halpern A."/>
            <person name="Remington K."/>
            <person name="Beeson K."/>
            <person name="Tran B."/>
            <person name="Rogers Y.-H."/>
            <person name="Friedman R."/>
            <person name="Venter J.C."/>
        </authorList>
    </citation>
    <scope>NUCLEOTIDE SEQUENCE [LARGE SCALE GENOMIC DNA]</scope>
    <source>
        <strain evidence="4 5">MED92</strain>
    </source>
</reference>
<evidence type="ECO:0000259" key="3">
    <source>
        <dbReference type="PROSITE" id="PS50110"/>
    </source>
</evidence>
<keyword evidence="4" id="KW-0418">Kinase</keyword>
<protein>
    <submittedName>
        <fullName evidence="4">CheB methylesterase, CheR methyltransferase, hybrid histidine kinase</fullName>
    </submittedName>
</protein>
<feature type="domain" description="Response regulatory" evidence="3">
    <location>
        <begin position="258"/>
        <end position="374"/>
    </location>
</feature>
<keyword evidence="1 2" id="KW-0597">Phosphoprotein</keyword>
<dbReference type="EMBL" id="AAOW01000005">
    <property type="protein sequence ID" value="EAR61855.1"/>
    <property type="molecule type" value="Genomic_DNA"/>
</dbReference>
<dbReference type="SMART" id="SM00448">
    <property type="entry name" value="REC"/>
    <property type="match status" value="1"/>
</dbReference>
<evidence type="ECO:0000313" key="4">
    <source>
        <dbReference type="EMBL" id="EAR61855.1"/>
    </source>
</evidence>